<protein>
    <recommendedName>
        <fullName evidence="2 8">Transcription elongation factor GreA</fullName>
    </recommendedName>
    <alternativeName>
        <fullName evidence="7 8">Transcript cleavage factor GreA</fullName>
    </alternativeName>
</protein>
<evidence type="ECO:0000256" key="8">
    <source>
        <dbReference type="HAMAP-Rule" id="MF_00105"/>
    </source>
</evidence>
<evidence type="ECO:0000256" key="2">
    <source>
        <dbReference type="ARBA" id="ARBA00013729"/>
    </source>
</evidence>
<evidence type="ECO:0000256" key="3">
    <source>
        <dbReference type="ARBA" id="ARBA00023015"/>
    </source>
</evidence>
<dbReference type="InterPro" id="IPR036953">
    <property type="entry name" value="GreA/GreB_C_sf"/>
</dbReference>
<evidence type="ECO:0000313" key="13">
    <source>
        <dbReference type="Proteomes" id="UP000050911"/>
    </source>
</evidence>
<dbReference type="EMBL" id="AZCX01000001">
    <property type="protein sequence ID" value="KRK49244.1"/>
    <property type="molecule type" value="Genomic_DNA"/>
</dbReference>
<evidence type="ECO:0000256" key="1">
    <source>
        <dbReference type="ARBA" id="ARBA00008213"/>
    </source>
</evidence>
<dbReference type="SUPFAM" id="SSF46557">
    <property type="entry name" value="GreA transcript cleavage protein, N-terminal domain"/>
    <property type="match status" value="1"/>
</dbReference>
<dbReference type="PATRIC" id="fig|1302272.5.peg.163"/>
<proteinExistence type="inferred from homology"/>
<dbReference type="InterPro" id="IPR006359">
    <property type="entry name" value="Tscrpt_elong_fac_GreA"/>
</dbReference>
<dbReference type="STRING" id="1302272.FC96_GL000165"/>
<comment type="caution">
    <text evidence="12">The sequence shown here is derived from an EMBL/GenBank/DDBJ whole genome shotgun (WGS) entry which is preliminary data.</text>
</comment>
<evidence type="ECO:0000256" key="4">
    <source>
        <dbReference type="ARBA" id="ARBA00023125"/>
    </source>
</evidence>
<evidence type="ECO:0000256" key="9">
    <source>
        <dbReference type="RuleBase" id="RU000556"/>
    </source>
</evidence>
<dbReference type="Pfam" id="PF03449">
    <property type="entry name" value="GreA_GreB_N"/>
    <property type="match status" value="1"/>
</dbReference>
<dbReference type="PIRSF" id="PIRSF006092">
    <property type="entry name" value="GreA_GreB"/>
    <property type="match status" value="1"/>
</dbReference>
<dbReference type="PANTHER" id="PTHR30437">
    <property type="entry name" value="TRANSCRIPTION ELONGATION FACTOR GREA"/>
    <property type="match status" value="1"/>
</dbReference>
<dbReference type="GO" id="GO:0003746">
    <property type="term" value="F:translation elongation factor activity"/>
    <property type="evidence" value="ECO:0007669"/>
    <property type="project" value="UniProtKB-KW"/>
</dbReference>
<evidence type="ECO:0000259" key="10">
    <source>
        <dbReference type="Pfam" id="PF01272"/>
    </source>
</evidence>
<dbReference type="InterPro" id="IPR018151">
    <property type="entry name" value="TF_GreA/GreB_CS"/>
</dbReference>
<dbReference type="InterPro" id="IPR023459">
    <property type="entry name" value="Tscrpt_elong_fac_GreA/B_fam"/>
</dbReference>
<dbReference type="AlphaFoldDB" id="A0A0R1HS23"/>
<dbReference type="Proteomes" id="UP000050911">
    <property type="component" value="Unassembled WGS sequence"/>
</dbReference>
<dbReference type="NCBIfam" id="NF001261">
    <property type="entry name" value="PRK00226.1-2"/>
    <property type="match status" value="1"/>
</dbReference>
<organism evidence="12 13">
    <name type="scientific">Secundilactobacillus kimchicus JCM 15530</name>
    <dbReference type="NCBI Taxonomy" id="1302272"/>
    <lineage>
        <taxon>Bacteria</taxon>
        <taxon>Bacillati</taxon>
        <taxon>Bacillota</taxon>
        <taxon>Bacilli</taxon>
        <taxon>Lactobacillales</taxon>
        <taxon>Lactobacillaceae</taxon>
        <taxon>Secundilactobacillus</taxon>
    </lineage>
</organism>
<feature type="domain" description="Transcription elongation factor GreA/GreB C-terminal" evidence="10">
    <location>
        <begin position="87"/>
        <end position="161"/>
    </location>
</feature>
<evidence type="ECO:0000256" key="5">
    <source>
        <dbReference type="ARBA" id="ARBA00023163"/>
    </source>
</evidence>
<dbReference type="Pfam" id="PF01272">
    <property type="entry name" value="GreA_GreB"/>
    <property type="match status" value="1"/>
</dbReference>
<dbReference type="Gene3D" id="1.10.287.180">
    <property type="entry name" value="Transcription elongation factor, GreA/GreB, N-terminal domain"/>
    <property type="match status" value="1"/>
</dbReference>
<comment type="similarity">
    <text evidence="1 8 9">Belongs to the GreA/GreB family.</text>
</comment>
<keyword evidence="3 8" id="KW-0805">Transcription regulation</keyword>
<comment type="function">
    <text evidence="6 8 9">Necessary for efficient RNA polymerase transcription elongation past template-encoded arresting sites. The arresting sites in DNA have the property of trapping a certain fraction of elongating RNA polymerases that pass through, resulting in locked ternary complexes. Cleavage of the nascent transcript by cleavage factors such as GreA or GreB allows the resumption of elongation from the new 3'terminus. GreA releases sequences of 2 to 3 nucleotides.</text>
</comment>
<evidence type="ECO:0000256" key="7">
    <source>
        <dbReference type="ARBA" id="ARBA00030776"/>
    </source>
</evidence>
<sequence length="163" mass="18152">MSILAEEKTFPMTAEGKTKLEAELEDLKLNKRPQVVERIQIARSYGDLSENSEYESAKDEQSMLESRIKTIEHMIQYAEVIDSGQTDKDEVTVGKKVTFKELPDEEPEEYTIVGSAEADPMSGKISNDSPIAQALLGHRVNDEVVIQIPAGEMTVKILTVEPV</sequence>
<evidence type="ECO:0000256" key="6">
    <source>
        <dbReference type="ARBA" id="ARBA00024916"/>
    </source>
</evidence>
<keyword evidence="4 8" id="KW-0238">DNA-binding</keyword>
<dbReference type="GO" id="GO:0032784">
    <property type="term" value="P:regulation of DNA-templated transcription elongation"/>
    <property type="evidence" value="ECO:0007669"/>
    <property type="project" value="UniProtKB-UniRule"/>
</dbReference>
<keyword evidence="13" id="KW-1185">Reference proteome</keyword>
<dbReference type="HAMAP" id="MF_00105">
    <property type="entry name" value="GreA_GreB"/>
    <property type="match status" value="1"/>
</dbReference>
<accession>A0A0R1HS23</accession>
<feature type="domain" description="Transcription elongation factor GreA/GreB N-terminal" evidence="11">
    <location>
        <begin position="11"/>
        <end position="80"/>
    </location>
</feature>
<name>A0A0R1HS23_9LACO</name>
<gene>
    <name evidence="8" type="primary">greA</name>
    <name evidence="12" type="ORF">FC96_GL000165</name>
</gene>
<reference evidence="12 13" key="1">
    <citation type="journal article" date="2015" name="Genome Announc.">
        <title>Expanding the biotechnology potential of lactobacilli through comparative genomics of 213 strains and associated genera.</title>
        <authorList>
            <person name="Sun Z."/>
            <person name="Harris H.M."/>
            <person name="McCann A."/>
            <person name="Guo C."/>
            <person name="Argimon S."/>
            <person name="Zhang W."/>
            <person name="Yang X."/>
            <person name="Jeffery I.B."/>
            <person name="Cooney J.C."/>
            <person name="Kagawa T.F."/>
            <person name="Liu W."/>
            <person name="Song Y."/>
            <person name="Salvetti E."/>
            <person name="Wrobel A."/>
            <person name="Rasinkangas P."/>
            <person name="Parkhill J."/>
            <person name="Rea M.C."/>
            <person name="O'Sullivan O."/>
            <person name="Ritari J."/>
            <person name="Douillard F.P."/>
            <person name="Paul Ross R."/>
            <person name="Yang R."/>
            <person name="Briner A.E."/>
            <person name="Felis G.E."/>
            <person name="de Vos W.M."/>
            <person name="Barrangou R."/>
            <person name="Klaenhammer T.R."/>
            <person name="Caufield P.W."/>
            <person name="Cui Y."/>
            <person name="Zhang H."/>
            <person name="O'Toole P.W."/>
        </authorList>
    </citation>
    <scope>NUCLEOTIDE SEQUENCE [LARGE SCALE GENOMIC DNA]</scope>
    <source>
        <strain evidence="12 13">JCM 15530</strain>
    </source>
</reference>
<dbReference type="InterPro" id="IPR001437">
    <property type="entry name" value="Tscrpt_elong_fac_GreA/B_C"/>
</dbReference>
<dbReference type="GO" id="GO:0070063">
    <property type="term" value="F:RNA polymerase binding"/>
    <property type="evidence" value="ECO:0007669"/>
    <property type="project" value="InterPro"/>
</dbReference>
<dbReference type="InterPro" id="IPR036805">
    <property type="entry name" value="Tscrpt_elong_fac_GreA/B_N_sf"/>
</dbReference>
<evidence type="ECO:0000259" key="11">
    <source>
        <dbReference type="Pfam" id="PF03449"/>
    </source>
</evidence>
<dbReference type="InterPro" id="IPR028624">
    <property type="entry name" value="Tscrpt_elong_fac_GreA/B"/>
</dbReference>
<evidence type="ECO:0000313" key="12">
    <source>
        <dbReference type="EMBL" id="KRK49244.1"/>
    </source>
</evidence>
<keyword evidence="12" id="KW-0251">Elongation factor</keyword>
<dbReference type="SUPFAM" id="SSF54534">
    <property type="entry name" value="FKBP-like"/>
    <property type="match status" value="1"/>
</dbReference>
<dbReference type="FunFam" id="1.10.287.180:FF:000001">
    <property type="entry name" value="Transcription elongation factor GreA"/>
    <property type="match status" value="1"/>
</dbReference>
<dbReference type="NCBIfam" id="TIGR01462">
    <property type="entry name" value="greA"/>
    <property type="match status" value="1"/>
</dbReference>
<dbReference type="PROSITE" id="PS00829">
    <property type="entry name" value="GREAB_1"/>
    <property type="match status" value="1"/>
</dbReference>
<dbReference type="GO" id="GO:0003677">
    <property type="term" value="F:DNA binding"/>
    <property type="evidence" value="ECO:0007669"/>
    <property type="project" value="UniProtKB-UniRule"/>
</dbReference>
<dbReference type="FunFam" id="3.10.50.30:FF:000001">
    <property type="entry name" value="Transcription elongation factor GreA"/>
    <property type="match status" value="1"/>
</dbReference>
<keyword evidence="5 8" id="KW-0804">Transcription</keyword>
<dbReference type="GO" id="GO:0006354">
    <property type="term" value="P:DNA-templated transcription elongation"/>
    <property type="evidence" value="ECO:0007669"/>
    <property type="project" value="TreeGrafter"/>
</dbReference>
<dbReference type="InterPro" id="IPR022691">
    <property type="entry name" value="Tscrpt_elong_fac_GreA/B_N"/>
</dbReference>
<dbReference type="NCBIfam" id="NF001263">
    <property type="entry name" value="PRK00226.1-4"/>
    <property type="match status" value="1"/>
</dbReference>
<dbReference type="Gene3D" id="3.10.50.30">
    <property type="entry name" value="Transcription elongation factor, GreA/GreB, C-terminal domain"/>
    <property type="match status" value="1"/>
</dbReference>
<dbReference type="PANTHER" id="PTHR30437:SF4">
    <property type="entry name" value="TRANSCRIPTION ELONGATION FACTOR GREA"/>
    <property type="match status" value="1"/>
</dbReference>
<keyword evidence="12" id="KW-0648">Protein biosynthesis</keyword>
<dbReference type="PROSITE" id="PS00830">
    <property type="entry name" value="GREAB_2"/>
    <property type="match status" value="1"/>
</dbReference>